<name>A0A084SUE4_9BACT</name>
<dbReference type="InterPro" id="IPR008969">
    <property type="entry name" value="CarboxyPept-like_regulatory"/>
</dbReference>
<dbReference type="AlphaFoldDB" id="A0A084SUE4"/>
<dbReference type="EMBL" id="JPMI01000109">
    <property type="protein sequence ID" value="KFA92079.1"/>
    <property type="molecule type" value="Genomic_DNA"/>
</dbReference>
<reference evidence="1 2" key="1">
    <citation type="submission" date="2014-07" db="EMBL/GenBank/DDBJ databases">
        <title>Draft Genome Sequence of Gephyronic Acid Producer, Cystobacter violaceus Strain Cb vi76.</title>
        <authorList>
            <person name="Stevens D.C."/>
            <person name="Young J."/>
            <person name="Carmichael R."/>
            <person name="Tan J."/>
            <person name="Taylor R.E."/>
        </authorList>
    </citation>
    <scope>NUCLEOTIDE SEQUENCE [LARGE SCALE GENOMIC DNA]</scope>
    <source>
        <strain evidence="1 2">Cb vi76</strain>
    </source>
</reference>
<dbReference type="SUPFAM" id="SSF49464">
    <property type="entry name" value="Carboxypeptidase regulatory domain-like"/>
    <property type="match status" value="1"/>
</dbReference>
<protein>
    <recommendedName>
        <fullName evidence="3">Carboxypeptidase regulatory-like domain-containing protein</fullName>
    </recommendedName>
</protein>
<sequence length="462" mass="47786">MATLSEKTAKTALVRTVQLPPPPPPENSIMKRSSLLMLPVLFGLACGEGGTEPLPAEELQASSAALSAVFSGTVVDANNRPIASARVTVNGITRLTNSAGAYSLSVTEAQTGYVLDIRKDGYGPVNKLQMSSQLSQVHVLRNAFTKQISPTANTVVQDPASGIRVDVLANTLRTATGGLPSGSVLFSIVPHGPDTMPGDFTARNAAGQTVALETVGAVTLSAVDGLGNTLALAPGASMNVRLPVPAALGGTMPACVLNGSCRTVMWRFNPSTGLWIEQSTSRQFSTTATTFQLTGVRQGGTIDPADGLGTWNTDIEKVNPSCSIIEFVSIPLNCYNPFGASTEPGLTLSLSQTSMGGAVWTSNGTVRSSATYIAQYNLPSNAPLQLAVTFPTGAPAYCAANLSLSALPGPFTVTGNAIQYNSGAPASAPGYPKDPSGNPIDFNDVFNGDHTCSSHIYISTHP</sequence>
<dbReference type="Proteomes" id="UP000028547">
    <property type="component" value="Unassembled WGS sequence"/>
</dbReference>
<comment type="caution">
    <text evidence="1">The sequence shown here is derived from an EMBL/GenBank/DDBJ whole genome shotgun (WGS) entry which is preliminary data.</text>
</comment>
<proteinExistence type="predicted"/>
<dbReference type="Gene3D" id="2.60.40.1120">
    <property type="entry name" value="Carboxypeptidase-like, regulatory domain"/>
    <property type="match status" value="1"/>
</dbReference>
<gene>
    <name evidence="1" type="ORF">Q664_17345</name>
</gene>
<organism evidence="1 2">
    <name type="scientific">Archangium violaceum Cb vi76</name>
    <dbReference type="NCBI Taxonomy" id="1406225"/>
    <lineage>
        <taxon>Bacteria</taxon>
        <taxon>Pseudomonadati</taxon>
        <taxon>Myxococcota</taxon>
        <taxon>Myxococcia</taxon>
        <taxon>Myxococcales</taxon>
        <taxon>Cystobacterineae</taxon>
        <taxon>Archangiaceae</taxon>
        <taxon>Archangium</taxon>
    </lineage>
</organism>
<dbReference type="Pfam" id="PF13620">
    <property type="entry name" value="CarboxypepD_reg"/>
    <property type="match status" value="1"/>
</dbReference>
<evidence type="ECO:0000313" key="1">
    <source>
        <dbReference type="EMBL" id="KFA92079.1"/>
    </source>
</evidence>
<evidence type="ECO:0008006" key="3">
    <source>
        <dbReference type="Google" id="ProtNLM"/>
    </source>
</evidence>
<evidence type="ECO:0000313" key="2">
    <source>
        <dbReference type="Proteomes" id="UP000028547"/>
    </source>
</evidence>
<accession>A0A084SUE4</accession>